<reference evidence="2 3" key="1">
    <citation type="submission" date="2015-10" db="EMBL/GenBank/DDBJ databases">
        <title>Whole Genome sequencing of Bacillus ACT Group Temperature Bacteriophages.</title>
        <authorList>
            <person name="Fouts D.E."/>
            <person name="Rasko D.A."/>
            <person name="Cer R.R."/>
            <person name="Jiang L."/>
            <person name="Fedorova N.B."/>
            <person name="Shvartsbeyn A."/>
            <person name="Read T.D."/>
            <person name="Gill S.R."/>
            <person name="Klumpp J."/>
            <person name="Calendar R."/>
        </authorList>
    </citation>
    <scope>NUCLEOTIDE SEQUENCE [LARGE SCALE GENOMIC DNA]</scope>
</reference>
<dbReference type="GeneID" id="26648623"/>
<keyword evidence="3" id="KW-1185">Reference proteome</keyword>
<proteinExistence type="predicted"/>
<dbReference type="RefSeq" id="YP_009218186.1">
    <property type="nucleotide sequence ID" value="NC_029008.1"/>
</dbReference>
<dbReference type="KEGG" id="vg:26648623"/>
<dbReference type="CDD" id="cd00093">
    <property type="entry name" value="HTH_XRE"/>
    <property type="match status" value="1"/>
</dbReference>
<gene>
    <name evidence="2" type="ORF">XO28_0053</name>
</gene>
<dbReference type="EMBL" id="KT970645">
    <property type="protein sequence ID" value="ALO79827.1"/>
    <property type="molecule type" value="Genomic_DNA"/>
</dbReference>
<dbReference type="SUPFAM" id="SSF47413">
    <property type="entry name" value="lambda repressor-like DNA-binding domains"/>
    <property type="match status" value="1"/>
</dbReference>
<evidence type="ECO:0000313" key="3">
    <source>
        <dbReference type="Proteomes" id="UP000203057"/>
    </source>
</evidence>
<dbReference type="GO" id="GO:0003677">
    <property type="term" value="F:DNA binding"/>
    <property type="evidence" value="ECO:0007669"/>
    <property type="project" value="InterPro"/>
</dbReference>
<dbReference type="InterPro" id="IPR010982">
    <property type="entry name" value="Lambda_DNA-bd_dom_sf"/>
</dbReference>
<dbReference type="Proteomes" id="UP000203057">
    <property type="component" value="Segment"/>
</dbReference>
<accession>A0A0S2MV80</accession>
<evidence type="ECO:0000313" key="2">
    <source>
        <dbReference type="EMBL" id="ALO79827.1"/>
    </source>
</evidence>
<dbReference type="PROSITE" id="PS50943">
    <property type="entry name" value="HTH_CROC1"/>
    <property type="match status" value="1"/>
</dbReference>
<organism evidence="2 3">
    <name type="scientific">Bacillus phage phi4J1</name>
    <dbReference type="NCBI Taxonomy" id="1643326"/>
    <lineage>
        <taxon>Viruses</taxon>
        <taxon>Duplodnaviria</taxon>
        <taxon>Heunggongvirae</taxon>
        <taxon>Uroviricota</taxon>
        <taxon>Caudoviricetes</taxon>
        <taxon>Rockvillevirus</taxon>
        <taxon>Rockvillevirus phi4J1</taxon>
    </lineage>
</organism>
<protein>
    <recommendedName>
        <fullName evidence="1">HTH cro/C1-type domain-containing protein</fullName>
    </recommendedName>
</protein>
<dbReference type="InterPro" id="IPR001387">
    <property type="entry name" value="Cro/C1-type_HTH"/>
</dbReference>
<sequence length="82" mass="9584">MSNFNGEKLTELRHLSGMTQGQAAELLDVDINKLIEIERPRIIPSFNQIQVLCKRFHVKPKYFYSESFVTSVVNPSYISFRY</sequence>
<name>A0A0S2MV80_9CAUD</name>
<dbReference type="SMART" id="SM00530">
    <property type="entry name" value="HTH_XRE"/>
    <property type="match status" value="1"/>
</dbReference>
<dbReference type="Pfam" id="PF13560">
    <property type="entry name" value="HTH_31"/>
    <property type="match status" value="1"/>
</dbReference>
<evidence type="ECO:0000259" key="1">
    <source>
        <dbReference type="PROSITE" id="PS50943"/>
    </source>
</evidence>
<dbReference type="Gene3D" id="1.10.260.40">
    <property type="entry name" value="lambda repressor-like DNA-binding domains"/>
    <property type="match status" value="1"/>
</dbReference>
<feature type="domain" description="HTH cro/C1-type" evidence="1">
    <location>
        <begin position="9"/>
        <end position="63"/>
    </location>
</feature>